<evidence type="ECO:0000256" key="4">
    <source>
        <dbReference type="SAM" id="MobiDB-lite"/>
    </source>
</evidence>
<dbReference type="InterPro" id="IPR036388">
    <property type="entry name" value="WH-like_DNA-bd_sf"/>
</dbReference>
<proteinExistence type="predicted"/>
<dbReference type="PRINTS" id="PR00034">
    <property type="entry name" value="HTHCRP"/>
</dbReference>
<dbReference type="GO" id="GO:0003677">
    <property type="term" value="F:DNA binding"/>
    <property type="evidence" value="ECO:0007669"/>
    <property type="project" value="UniProtKB-KW"/>
</dbReference>
<keyword evidence="1" id="KW-0805">Transcription regulation</keyword>
<dbReference type="Pfam" id="PF13545">
    <property type="entry name" value="HTH_Crp_2"/>
    <property type="match status" value="1"/>
</dbReference>
<dbReference type="InterPro" id="IPR036390">
    <property type="entry name" value="WH_DNA-bd_sf"/>
</dbReference>
<evidence type="ECO:0000256" key="3">
    <source>
        <dbReference type="ARBA" id="ARBA00023163"/>
    </source>
</evidence>
<dbReference type="PROSITE" id="PS50042">
    <property type="entry name" value="CNMP_BINDING_3"/>
    <property type="match status" value="1"/>
</dbReference>
<dbReference type="InterPro" id="IPR012318">
    <property type="entry name" value="HTH_CRP"/>
</dbReference>
<dbReference type="InterPro" id="IPR018335">
    <property type="entry name" value="Tscrpt_reg_HTH_Crp-type_CS"/>
</dbReference>
<evidence type="ECO:0000313" key="7">
    <source>
        <dbReference type="EMBL" id="OHV96165.1"/>
    </source>
</evidence>
<dbReference type="Proteomes" id="UP000179840">
    <property type="component" value="Unassembled WGS sequence"/>
</dbReference>
<dbReference type="PANTHER" id="PTHR24567">
    <property type="entry name" value="CRP FAMILY TRANSCRIPTIONAL REGULATORY PROTEIN"/>
    <property type="match status" value="1"/>
</dbReference>
<feature type="domain" description="Cyclic nucleotide-binding" evidence="5">
    <location>
        <begin position="32"/>
        <end position="106"/>
    </location>
</feature>
<evidence type="ECO:0000313" key="8">
    <source>
        <dbReference type="Proteomes" id="UP000179840"/>
    </source>
</evidence>
<dbReference type="PROSITE" id="PS51063">
    <property type="entry name" value="HTH_CRP_2"/>
    <property type="match status" value="1"/>
</dbReference>
<comment type="caution">
    <text evidence="7">The sequence shown here is derived from an EMBL/GenBank/DDBJ whole genome shotgun (WGS) entry which is preliminary data.</text>
</comment>
<dbReference type="GO" id="GO:0003700">
    <property type="term" value="F:DNA-binding transcription factor activity"/>
    <property type="evidence" value="ECO:0007669"/>
    <property type="project" value="InterPro"/>
</dbReference>
<feature type="domain" description="HTH crp-type" evidence="6">
    <location>
        <begin position="165"/>
        <end position="238"/>
    </location>
</feature>
<dbReference type="SMART" id="SM00419">
    <property type="entry name" value="HTH_CRP"/>
    <property type="match status" value="1"/>
</dbReference>
<sequence>MNTQFSTSQSLPAKNYTSGNTCTKCSSKQRCLPYGLDERSVAQVDRIIGKRHWVERNELLLRVGEPFRCLYIIHGGQFKTFRDNAHGKQHVMGFHMAGEILGLNAISTGIHDSNAMAFEDSEVCEVPFAQLQILCASIPALQQHFHRLLSDEINRDQRVMRFLGSSAEHRFATFLLDLSSRFAARGYSRHDFTVLMSREDIGNYIGLTMESVSRLMSKFRRQGWISTDGKDLHILNYAAIAALANGESMATVASLDSLTKQTTAILTSISRTANQA</sequence>
<name>A0A1S1U6V0_9BURK</name>
<dbReference type="PANTHER" id="PTHR24567:SF75">
    <property type="entry name" value="FUMARATE AND NITRATE REDUCTION REGULATORY PROTEIN"/>
    <property type="match status" value="1"/>
</dbReference>
<accession>A0A1S1U6V0</accession>
<feature type="region of interest" description="Disordered" evidence="4">
    <location>
        <begin position="1"/>
        <end position="20"/>
    </location>
</feature>
<organism evidence="7 8">
    <name type="scientific">Janthinobacterium lividum</name>
    <dbReference type="NCBI Taxonomy" id="29581"/>
    <lineage>
        <taxon>Bacteria</taxon>
        <taxon>Pseudomonadati</taxon>
        <taxon>Pseudomonadota</taxon>
        <taxon>Betaproteobacteria</taxon>
        <taxon>Burkholderiales</taxon>
        <taxon>Oxalobacteraceae</taxon>
        <taxon>Janthinobacterium</taxon>
    </lineage>
</organism>
<dbReference type="FunFam" id="1.10.10.10:FF:000028">
    <property type="entry name" value="Fumarate/nitrate reduction transcriptional regulator Fnr"/>
    <property type="match status" value="1"/>
</dbReference>
<dbReference type="CDD" id="cd00092">
    <property type="entry name" value="HTH_CRP"/>
    <property type="match status" value="1"/>
</dbReference>
<keyword evidence="3" id="KW-0804">Transcription</keyword>
<dbReference type="InterPro" id="IPR000595">
    <property type="entry name" value="cNMP-bd_dom"/>
</dbReference>
<dbReference type="GO" id="GO:0005829">
    <property type="term" value="C:cytosol"/>
    <property type="evidence" value="ECO:0007669"/>
    <property type="project" value="TreeGrafter"/>
</dbReference>
<dbReference type="PROSITE" id="PS00042">
    <property type="entry name" value="HTH_CRP_1"/>
    <property type="match status" value="1"/>
</dbReference>
<dbReference type="Pfam" id="PF00027">
    <property type="entry name" value="cNMP_binding"/>
    <property type="match status" value="1"/>
</dbReference>
<evidence type="ECO:0000256" key="2">
    <source>
        <dbReference type="ARBA" id="ARBA00023125"/>
    </source>
</evidence>
<dbReference type="AlphaFoldDB" id="A0A1S1U6V0"/>
<protein>
    <submittedName>
        <fullName evidence="7">Uncharacterized protein</fullName>
    </submittedName>
</protein>
<dbReference type="InterPro" id="IPR050397">
    <property type="entry name" value="Env_Response_Regulators"/>
</dbReference>
<gene>
    <name evidence="7" type="ORF">AKG95_15240</name>
</gene>
<dbReference type="Gene3D" id="2.60.120.10">
    <property type="entry name" value="Jelly Rolls"/>
    <property type="match status" value="1"/>
</dbReference>
<dbReference type="CDD" id="cd00038">
    <property type="entry name" value="CAP_ED"/>
    <property type="match status" value="1"/>
</dbReference>
<dbReference type="RefSeq" id="WP_081344707.1">
    <property type="nucleotide sequence ID" value="NZ_LFKP01000008.1"/>
</dbReference>
<dbReference type="SUPFAM" id="SSF51206">
    <property type="entry name" value="cAMP-binding domain-like"/>
    <property type="match status" value="1"/>
</dbReference>
<dbReference type="SMART" id="SM00100">
    <property type="entry name" value="cNMP"/>
    <property type="match status" value="1"/>
</dbReference>
<dbReference type="EMBL" id="LFKP01000008">
    <property type="protein sequence ID" value="OHV96165.1"/>
    <property type="molecule type" value="Genomic_DNA"/>
</dbReference>
<dbReference type="InterPro" id="IPR018490">
    <property type="entry name" value="cNMP-bd_dom_sf"/>
</dbReference>
<evidence type="ECO:0000256" key="1">
    <source>
        <dbReference type="ARBA" id="ARBA00023015"/>
    </source>
</evidence>
<keyword evidence="2" id="KW-0238">DNA-binding</keyword>
<dbReference type="Gene3D" id="1.10.10.10">
    <property type="entry name" value="Winged helix-like DNA-binding domain superfamily/Winged helix DNA-binding domain"/>
    <property type="match status" value="1"/>
</dbReference>
<evidence type="ECO:0000259" key="6">
    <source>
        <dbReference type="PROSITE" id="PS51063"/>
    </source>
</evidence>
<dbReference type="SUPFAM" id="SSF46785">
    <property type="entry name" value="Winged helix' DNA-binding domain"/>
    <property type="match status" value="1"/>
</dbReference>
<reference evidence="7 8" key="1">
    <citation type="submission" date="2015-06" db="EMBL/GenBank/DDBJ databases">
        <title>Draft genome sequencing of a biphenyl-degrading bacterium, Janthinobacterium lividum MEG1.</title>
        <authorList>
            <person name="Shimodaira J."/>
            <person name="Hatta T."/>
        </authorList>
    </citation>
    <scope>NUCLEOTIDE SEQUENCE [LARGE SCALE GENOMIC DNA]</scope>
    <source>
        <strain evidence="7 8">MEG1</strain>
    </source>
</reference>
<dbReference type="InterPro" id="IPR014710">
    <property type="entry name" value="RmlC-like_jellyroll"/>
</dbReference>
<evidence type="ECO:0000259" key="5">
    <source>
        <dbReference type="PROSITE" id="PS50042"/>
    </source>
</evidence>